<evidence type="ECO:0000256" key="7">
    <source>
        <dbReference type="ARBA" id="ARBA00040167"/>
    </source>
</evidence>
<evidence type="ECO:0000313" key="11">
    <source>
        <dbReference type="EMBL" id="TFU98668.1"/>
    </source>
</evidence>
<dbReference type="InterPro" id="IPR003754">
    <property type="entry name" value="4pyrrol_synth_uPrphyn_synth"/>
</dbReference>
<dbReference type="InterPro" id="IPR036108">
    <property type="entry name" value="4pyrrol_syn_uPrphyn_synt_sf"/>
</dbReference>
<name>A0A4Y9JEN2_9STRE</name>
<organism evidence="11 12">
    <name type="scientific">Streptococcus cuniculi</name>
    <dbReference type="NCBI Taxonomy" id="1432788"/>
    <lineage>
        <taxon>Bacteria</taxon>
        <taxon>Bacillati</taxon>
        <taxon>Bacillota</taxon>
        <taxon>Bacilli</taxon>
        <taxon>Lactobacillales</taxon>
        <taxon>Streptococcaceae</taxon>
        <taxon>Streptococcus</taxon>
    </lineage>
</organism>
<dbReference type="AlphaFoldDB" id="A0A4Y9JEN2"/>
<dbReference type="Proteomes" id="UP000297253">
    <property type="component" value="Unassembled WGS sequence"/>
</dbReference>
<dbReference type="PANTHER" id="PTHR38042">
    <property type="entry name" value="UROPORPHYRINOGEN-III SYNTHASE, CHLOROPLASTIC"/>
    <property type="match status" value="1"/>
</dbReference>
<accession>A0A4Y9JEN2</accession>
<gene>
    <name evidence="11" type="ORF">E4T82_02595</name>
</gene>
<dbReference type="InterPro" id="IPR039793">
    <property type="entry name" value="UROS/Hem4"/>
</dbReference>
<dbReference type="Gene3D" id="3.40.50.10090">
    <property type="match status" value="2"/>
</dbReference>
<dbReference type="GO" id="GO:0006782">
    <property type="term" value="P:protoporphyrinogen IX biosynthetic process"/>
    <property type="evidence" value="ECO:0007669"/>
    <property type="project" value="UniProtKB-UniRule"/>
</dbReference>
<comment type="catalytic activity">
    <reaction evidence="8 9">
        <text>hydroxymethylbilane = uroporphyrinogen III + H2O</text>
        <dbReference type="Rhea" id="RHEA:18965"/>
        <dbReference type="ChEBI" id="CHEBI:15377"/>
        <dbReference type="ChEBI" id="CHEBI:57308"/>
        <dbReference type="ChEBI" id="CHEBI:57845"/>
        <dbReference type="EC" id="4.2.1.75"/>
    </reaction>
</comment>
<dbReference type="GO" id="GO:0006780">
    <property type="term" value="P:uroporphyrinogen III biosynthetic process"/>
    <property type="evidence" value="ECO:0007669"/>
    <property type="project" value="UniProtKB-UniRule"/>
</dbReference>
<evidence type="ECO:0000313" key="12">
    <source>
        <dbReference type="Proteomes" id="UP000297253"/>
    </source>
</evidence>
<dbReference type="UniPathway" id="UPA00251">
    <property type="reaction ID" value="UER00320"/>
</dbReference>
<dbReference type="PANTHER" id="PTHR38042:SF1">
    <property type="entry name" value="UROPORPHYRINOGEN-III SYNTHASE, CHLOROPLASTIC"/>
    <property type="match status" value="1"/>
</dbReference>
<evidence type="ECO:0000256" key="6">
    <source>
        <dbReference type="ARBA" id="ARBA00037589"/>
    </source>
</evidence>
<evidence type="ECO:0000256" key="5">
    <source>
        <dbReference type="ARBA" id="ARBA00023244"/>
    </source>
</evidence>
<evidence type="ECO:0000256" key="9">
    <source>
        <dbReference type="RuleBase" id="RU366031"/>
    </source>
</evidence>
<comment type="pathway">
    <text evidence="1 9">Porphyrin-containing compound metabolism; protoporphyrin-IX biosynthesis; coproporphyrinogen-III from 5-aminolevulinate: step 3/4.</text>
</comment>
<evidence type="ECO:0000256" key="1">
    <source>
        <dbReference type="ARBA" id="ARBA00004772"/>
    </source>
</evidence>
<feature type="domain" description="Tetrapyrrole biosynthesis uroporphyrinogen III synthase" evidence="10">
    <location>
        <begin position="16"/>
        <end position="229"/>
    </location>
</feature>
<dbReference type="GO" id="GO:0004852">
    <property type="term" value="F:uroporphyrinogen-III synthase activity"/>
    <property type="evidence" value="ECO:0007669"/>
    <property type="project" value="UniProtKB-UniRule"/>
</dbReference>
<sequence length="243" mass="27419">MTKTVIFTREHPLDSRLQSQLEEAGFKVHHLPLIQCQANPMPKEVLDKLSQMDWVFFTSAVAAECLAPYLKEPLPRVATIGHQTSKAVMELGYPVAFESKYQYAKDFAAEWLALNQPKQKILLPQSSLSNPILAEMLREGGQEVLAWALYDTQHHKDGQEKLSAYLTEQEVLWTFASPSAWQSFHEICQILPEAHEIAVIGTSTQQAVEMSGSTVSLMPETPSIEKMVQTIIEEKGKKYDIVY</sequence>
<evidence type="ECO:0000256" key="3">
    <source>
        <dbReference type="ARBA" id="ARBA00013109"/>
    </source>
</evidence>
<dbReference type="SUPFAM" id="SSF69618">
    <property type="entry name" value="HemD-like"/>
    <property type="match status" value="1"/>
</dbReference>
<evidence type="ECO:0000256" key="8">
    <source>
        <dbReference type="ARBA" id="ARBA00048617"/>
    </source>
</evidence>
<keyword evidence="5 9" id="KW-0627">Porphyrin biosynthesis</keyword>
<dbReference type="OrthoDB" id="9815856at2"/>
<dbReference type="Pfam" id="PF02602">
    <property type="entry name" value="HEM4"/>
    <property type="match status" value="1"/>
</dbReference>
<comment type="function">
    <text evidence="6 9">Catalyzes cyclization of the linear tetrapyrrole, hydroxymethylbilane, to the macrocyclic uroporphyrinogen III.</text>
</comment>
<dbReference type="EMBL" id="SPPD01000002">
    <property type="protein sequence ID" value="TFU98668.1"/>
    <property type="molecule type" value="Genomic_DNA"/>
</dbReference>
<comment type="similarity">
    <text evidence="2 9">Belongs to the uroporphyrinogen-III synthase family.</text>
</comment>
<keyword evidence="4 9" id="KW-0456">Lyase</keyword>
<comment type="caution">
    <text evidence="11">The sequence shown here is derived from an EMBL/GenBank/DDBJ whole genome shotgun (WGS) entry which is preliminary data.</text>
</comment>
<protein>
    <recommendedName>
        <fullName evidence="7 9">Uroporphyrinogen-III synthase</fullName>
        <ecNumber evidence="3 9">4.2.1.75</ecNumber>
    </recommendedName>
</protein>
<evidence type="ECO:0000256" key="4">
    <source>
        <dbReference type="ARBA" id="ARBA00023239"/>
    </source>
</evidence>
<dbReference type="EC" id="4.2.1.75" evidence="3 9"/>
<reference evidence="11 12" key="1">
    <citation type="submission" date="2019-03" db="EMBL/GenBank/DDBJ databases">
        <title>Diversity of the mouse oral microbiome.</title>
        <authorList>
            <person name="Joseph S."/>
            <person name="Aduse-Opoku J."/>
            <person name="Curtis M."/>
            <person name="Wade W."/>
            <person name="Hashim A."/>
        </authorList>
    </citation>
    <scope>NUCLEOTIDE SEQUENCE [LARGE SCALE GENOMIC DNA]</scope>
    <source>
        <strain evidence="11 12">WM131</strain>
    </source>
</reference>
<dbReference type="CDD" id="cd06578">
    <property type="entry name" value="HemD"/>
    <property type="match status" value="1"/>
</dbReference>
<evidence type="ECO:0000259" key="10">
    <source>
        <dbReference type="Pfam" id="PF02602"/>
    </source>
</evidence>
<proteinExistence type="inferred from homology"/>
<dbReference type="RefSeq" id="WP_135181334.1">
    <property type="nucleotide sequence ID" value="NZ_JADGKZ010000002.1"/>
</dbReference>
<evidence type="ECO:0000256" key="2">
    <source>
        <dbReference type="ARBA" id="ARBA00008133"/>
    </source>
</evidence>